<protein>
    <recommendedName>
        <fullName evidence="6">tRNA(Ile)-lysidine synthase</fullName>
        <ecNumber evidence="6">6.3.4.19</ecNumber>
    </recommendedName>
    <alternativeName>
        <fullName evidence="6">tRNA(Ile)-2-lysyl-cytidine synthase</fullName>
    </alternativeName>
    <alternativeName>
        <fullName evidence="6">tRNA(Ile)-lysidine synthetase</fullName>
    </alternativeName>
</protein>
<evidence type="ECO:0000256" key="4">
    <source>
        <dbReference type="ARBA" id="ARBA00022840"/>
    </source>
</evidence>
<dbReference type="CDD" id="cd01992">
    <property type="entry name" value="TilS_N"/>
    <property type="match status" value="1"/>
</dbReference>
<comment type="similarity">
    <text evidence="6">Belongs to the tRNA(Ile)-lysidine synthase family.</text>
</comment>
<accession>A0A6J5JVQ3</accession>
<gene>
    <name evidence="6 8" type="primary">tilS</name>
    <name evidence="8" type="ORF">ESZ_00198</name>
</gene>
<evidence type="ECO:0000256" key="5">
    <source>
        <dbReference type="ARBA" id="ARBA00048539"/>
    </source>
</evidence>
<dbReference type="InterPro" id="IPR011063">
    <property type="entry name" value="TilS/TtcA_N"/>
</dbReference>
<comment type="domain">
    <text evidence="6">The N-terminal region contains the highly conserved SGGXDS motif, predicted to be a P-loop motif involved in ATP binding.</text>
</comment>
<dbReference type="SUPFAM" id="SSF52402">
    <property type="entry name" value="Adenine nucleotide alpha hydrolases-like"/>
    <property type="match status" value="1"/>
</dbReference>
<evidence type="ECO:0000313" key="8">
    <source>
        <dbReference type="EMBL" id="CAB3976398.1"/>
    </source>
</evidence>
<evidence type="ECO:0000256" key="2">
    <source>
        <dbReference type="ARBA" id="ARBA00022694"/>
    </source>
</evidence>
<keyword evidence="2 6" id="KW-0819">tRNA processing</keyword>
<dbReference type="AlphaFoldDB" id="A0A6J5JVQ3"/>
<comment type="subcellular location">
    <subcellularLocation>
        <location evidence="6">Cytoplasm</location>
    </subcellularLocation>
</comment>
<feature type="binding site" evidence="6">
    <location>
        <begin position="23"/>
        <end position="28"/>
    </location>
    <ligand>
        <name>ATP</name>
        <dbReference type="ChEBI" id="CHEBI:30616"/>
    </ligand>
</feature>
<reference evidence="8 9" key="1">
    <citation type="submission" date="2020-04" db="EMBL/GenBank/DDBJ databases">
        <authorList>
            <person name="Graf S J."/>
        </authorList>
    </citation>
    <scope>NUCLEOTIDE SEQUENCE [LARGE SCALE GENOMIC DNA]</scope>
    <source>
        <strain evidence="8">1</strain>
    </source>
</reference>
<dbReference type="PANTHER" id="PTHR43033:SF1">
    <property type="entry name" value="TRNA(ILE)-LYSIDINE SYNTHASE-RELATED"/>
    <property type="match status" value="1"/>
</dbReference>
<dbReference type="PANTHER" id="PTHR43033">
    <property type="entry name" value="TRNA(ILE)-LYSIDINE SYNTHASE-RELATED"/>
    <property type="match status" value="1"/>
</dbReference>
<keyword evidence="4 6" id="KW-0067">ATP-binding</keyword>
<name>A0A6J5JVQ3_9GAMM</name>
<evidence type="ECO:0000259" key="7">
    <source>
        <dbReference type="Pfam" id="PF01171"/>
    </source>
</evidence>
<dbReference type="Gene3D" id="3.40.50.620">
    <property type="entry name" value="HUPs"/>
    <property type="match status" value="1"/>
</dbReference>
<keyword evidence="1 6" id="KW-0436">Ligase</keyword>
<sequence length="391" mass="47438">MFKKIHEKFINFKINRKVYIGYSGGIDSSVLLHLCFNILKKKDFSIRVININYMNNKNAKNWYIFCKTQCYKYKIPITTFFINSIKDKNLEQELRIIRYKIFLKLLNKSTTLLLAHNSNDIIETFFLNLFRGCGITGFSSISDNPVYKNFSIFRPMTDFNKDQIFNYATKNNINYITDFTNFDIKFNRNFIRYNLFNEINKKWQNFKTPILRYIDLSKYLNLYIKYRCNFFLKKNKNNNYLNLDSINFLPSYIKTEILKIFIKNNNIKPLSYKHINELNKILINRNKFSFFKINNFMFYINLKKLYIKKIKTHFFNFKFLKSNNFYKKIKNSNSLNFNIDGILLNNLILNIDKKKHMIIKYDNFLIILSGIWKSKIYSKFLRNFFYIKVLK</sequence>
<comment type="catalytic activity">
    <reaction evidence="5 6">
        <text>cytidine(34) in tRNA(Ile2) + L-lysine + ATP = lysidine(34) in tRNA(Ile2) + AMP + diphosphate + H(+)</text>
        <dbReference type="Rhea" id="RHEA:43744"/>
        <dbReference type="Rhea" id="RHEA-COMP:10625"/>
        <dbReference type="Rhea" id="RHEA-COMP:10670"/>
        <dbReference type="ChEBI" id="CHEBI:15378"/>
        <dbReference type="ChEBI" id="CHEBI:30616"/>
        <dbReference type="ChEBI" id="CHEBI:32551"/>
        <dbReference type="ChEBI" id="CHEBI:33019"/>
        <dbReference type="ChEBI" id="CHEBI:82748"/>
        <dbReference type="ChEBI" id="CHEBI:83665"/>
        <dbReference type="ChEBI" id="CHEBI:456215"/>
        <dbReference type="EC" id="6.3.4.19"/>
    </reaction>
</comment>
<evidence type="ECO:0000256" key="3">
    <source>
        <dbReference type="ARBA" id="ARBA00022741"/>
    </source>
</evidence>
<dbReference type="InterPro" id="IPR014729">
    <property type="entry name" value="Rossmann-like_a/b/a_fold"/>
</dbReference>
<dbReference type="GO" id="GO:0005737">
    <property type="term" value="C:cytoplasm"/>
    <property type="evidence" value="ECO:0007669"/>
    <property type="project" value="UniProtKB-SubCell"/>
</dbReference>
<comment type="function">
    <text evidence="6">Ligates lysine onto the cytidine present at position 34 of the AUA codon-specific tRNA(Ile) that contains the anticodon CAU, in an ATP-dependent manner. Cytidine is converted to lysidine, thus changing the amino acid specificity of the tRNA from methionine to isoleucine.</text>
</comment>
<dbReference type="InterPro" id="IPR012795">
    <property type="entry name" value="tRNA_Ile_lys_synt_N"/>
</dbReference>
<evidence type="ECO:0000256" key="6">
    <source>
        <dbReference type="HAMAP-Rule" id="MF_01161"/>
    </source>
</evidence>
<dbReference type="RefSeq" id="WP_176604928.1">
    <property type="nucleotide sequence ID" value="NZ_LR794158.1"/>
</dbReference>
<dbReference type="Proteomes" id="UP000509549">
    <property type="component" value="Chromosome"/>
</dbReference>
<evidence type="ECO:0000256" key="1">
    <source>
        <dbReference type="ARBA" id="ARBA00022598"/>
    </source>
</evidence>
<evidence type="ECO:0000313" key="9">
    <source>
        <dbReference type="Proteomes" id="UP000509549"/>
    </source>
</evidence>
<dbReference type="NCBIfam" id="TIGR02432">
    <property type="entry name" value="lysidine_TilS_N"/>
    <property type="match status" value="1"/>
</dbReference>
<dbReference type="GO" id="GO:0005524">
    <property type="term" value="F:ATP binding"/>
    <property type="evidence" value="ECO:0007669"/>
    <property type="project" value="UniProtKB-UniRule"/>
</dbReference>
<dbReference type="HAMAP" id="MF_01161">
    <property type="entry name" value="tRNA_Ile_lys_synt"/>
    <property type="match status" value="1"/>
</dbReference>
<dbReference type="Pfam" id="PF01171">
    <property type="entry name" value="ATP_bind_3"/>
    <property type="match status" value="1"/>
</dbReference>
<keyword evidence="6" id="KW-0963">Cytoplasm</keyword>
<dbReference type="EC" id="6.3.4.19" evidence="6"/>
<keyword evidence="3 6" id="KW-0547">Nucleotide-binding</keyword>
<dbReference type="InterPro" id="IPR012094">
    <property type="entry name" value="tRNA_Ile_lys_synt"/>
</dbReference>
<proteinExistence type="inferred from homology"/>
<organism evidence="8 9">
    <name type="scientific">Candidatus Azoamicus ciliaticola</name>
    <dbReference type="NCBI Taxonomy" id="2652803"/>
    <lineage>
        <taxon>Bacteria</taxon>
        <taxon>Pseudomonadati</taxon>
        <taxon>Pseudomonadota</taxon>
        <taxon>Gammaproteobacteria</taxon>
        <taxon>Candidatus Azoamicaceae</taxon>
        <taxon>Candidatus Azoamicus</taxon>
    </lineage>
</organism>
<dbReference type="EMBL" id="LR794158">
    <property type="protein sequence ID" value="CAB3976398.1"/>
    <property type="molecule type" value="Genomic_DNA"/>
</dbReference>
<feature type="domain" description="tRNA(Ile)-lysidine/2-thiocytidine synthase N-terminal" evidence="7">
    <location>
        <begin position="18"/>
        <end position="193"/>
    </location>
</feature>
<dbReference type="KEGG" id="acil:ESZ_00198"/>
<dbReference type="GO" id="GO:0032267">
    <property type="term" value="F:tRNA(Ile)-lysidine synthase activity"/>
    <property type="evidence" value="ECO:0007669"/>
    <property type="project" value="UniProtKB-EC"/>
</dbReference>
<dbReference type="GO" id="GO:0006400">
    <property type="term" value="P:tRNA modification"/>
    <property type="evidence" value="ECO:0007669"/>
    <property type="project" value="UniProtKB-UniRule"/>
</dbReference>
<keyword evidence="9" id="KW-1185">Reference proteome</keyword>